<dbReference type="OrthoDB" id="1805006at2759"/>
<proteinExistence type="predicted"/>
<dbReference type="STRING" id="29655.A0A0K9NZC5"/>
<dbReference type="PANTHER" id="PTHR45700:SF6">
    <property type="entry name" value="E3 UBIQUITIN-PROTEIN LIGASE UPL6"/>
    <property type="match status" value="1"/>
</dbReference>
<evidence type="ECO:0000256" key="3">
    <source>
        <dbReference type="ARBA" id="ARBA00022679"/>
    </source>
</evidence>
<dbReference type="InterPro" id="IPR044611">
    <property type="entry name" value="E3A/B/C-like"/>
</dbReference>
<dbReference type="EC" id="2.3.2.26" evidence="2"/>
<evidence type="ECO:0000256" key="2">
    <source>
        <dbReference type="ARBA" id="ARBA00012485"/>
    </source>
</evidence>
<sequence>MSCFKQPEGRISVATGGKHLAYLEISIEQLNETVGMWTDKTVQIFSREAKRVIYSLNACNGKLLVAFNQKIQLNKIECIMTVLAYRTEIVQILWNFISRCHLNQQWQSFSRFTSFLPIETPGWLLPFSVFCPVYKHMIMIVDNEEFYEQEKSISLEDIQCLIIILRQVLWEFLWSNSANSSAFQKGPSSSFNKLSLDGVKNKVKFVTSELLSQLQDWNNRWQFTPFSDFNVQEAVDESFFSIVQ</sequence>
<reference evidence="5" key="1">
    <citation type="journal article" date="2016" name="Nature">
        <title>The genome of the seagrass Zostera marina reveals angiosperm adaptation to the sea.</title>
        <authorList>
            <person name="Olsen J.L."/>
            <person name="Rouze P."/>
            <person name="Verhelst B."/>
            <person name="Lin Y.-C."/>
            <person name="Bayer T."/>
            <person name="Collen J."/>
            <person name="Dattolo E."/>
            <person name="De Paoli E."/>
            <person name="Dittami S."/>
            <person name="Maumus F."/>
            <person name="Michel G."/>
            <person name="Kersting A."/>
            <person name="Lauritano C."/>
            <person name="Lohaus R."/>
            <person name="Toepel M."/>
            <person name="Tonon T."/>
            <person name="Vanneste K."/>
            <person name="Amirebrahimi M."/>
            <person name="Brakel J."/>
            <person name="Bostroem C."/>
            <person name="Chovatia M."/>
            <person name="Grimwood J."/>
            <person name="Jenkins J.W."/>
            <person name="Jueterbock A."/>
            <person name="Mraz A."/>
            <person name="Stam W.T."/>
            <person name="Tice H."/>
            <person name="Bornberg-Bauer E."/>
            <person name="Green P.J."/>
            <person name="Pearson G.A."/>
            <person name="Procaccini G."/>
            <person name="Duarte C.M."/>
            <person name="Schmutz J."/>
            <person name="Reusch T.B.H."/>
            <person name="Van de Peer Y."/>
        </authorList>
    </citation>
    <scope>NUCLEOTIDE SEQUENCE [LARGE SCALE GENOMIC DNA]</scope>
    <source>
        <strain evidence="5">cv. Finnish</strain>
    </source>
</reference>
<dbReference type="Proteomes" id="UP000036987">
    <property type="component" value="Unassembled WGS sequence"/>
</dbReference>
<dbReference type="EMBL" id="LFYR01001412">
    <property type="protein sequence ID" value="KMZ62073.1"/>
    <property type="molecule type" value="Genomic_DNA"/>
</dbReference>
<evidence type="ECO:0000256" key="1">
    <source>
        <dbReference type="ARBA" id="ARBA00000885"/>
    </source>
</evidence>
<evidence type="ECO:0000313" key="4">
    <source>
        <dbReference type="EMBL" id="KMZ62073.1"/>
    </source>
</evidence>
<dbReference type="AlphaFoldDB" id="A0A0K9NZC5"/>
<accession>A0A0K9NZC5</accession>
<evidence type="ECO:0000313" key="5">
    <source>
        <dbReference type="Proteomes" id="UP000036987"/>
    </source>
</evidence>
<dbReference type="GO" id="GO:0000209">
    <property type="term" value="P:protein polyubiquitination"/>
    <property type="evidence" value="ECO:0007669"/>
    <property type="project" value="InterPro"/>
</dbReference>
<organism evidence="4 5">
    <name type="scientific">Zostera marina</name>
    <name type="common">Eelgrass</name>
    <dbReference type="NCBI Taxonomy" id="29655"/>
    <lineage>
        <taxon>Eukaryota</taxon>
        <taxon>Viridiplantae</taxon>
        <taxon>Streptophyta</taxon>
        <taxon>Embryophyta</taxon>
        <taxon>Tracheophyta</taxon>
        <taxon>Spermatophyta</taxon>
        <taxon>Magnoliopsida</taxon>
        <taxon>Liliopsida</taxon>
        <taxon>Zosteraceae</taxon>
        <taxon>Zostera</taxon>
    </lineage>
</organism>
<protein>
    <recommendedName>
        <fullName evidence="2">HECT-type E3 ubiquitin transferase</fullName>
        <ecNumber evidence="2">2.3.2.26</ecNumber>
    </recommendedName>
</protein>
<keyword evidence="3" id="KW-0808">Transferase</keyword>
<comment type="caution">
    <text evidence="4">The sequence shown here is derived from an EMBL/GenBank/DDBJ whole genome shotgun (WGS) entry which is preliminary data.</text>
</comment>
<dbReference type="GO" id="GO:0061630">
    <property type="term" value="F:ubiquitin protein ligase activity"/>
    <property type="evidence" value="ECO:0007669"/>
    <property type="project" value="UniProtKB-EC"/>
</dbReference>
<comment type="catalytic activity">
    <reaction evidence="1">
        <text>S-ubiquitinyl-[E2 ubiquitin-conjugating enzyme]-L-cysteine + [acceptor protein]-L-lysine = [E2 ubiquitin-conjugating enzyme]-L-cysteine + N(6)-ubiquitinyl-[acceptor protein]-L-lysine.</text>
        <dbReference type="EC" id="2.3.2.26"/>
    </reaction>
</comment>
<gene>
    <name evidence="4" type="ORF">ZOSMA_491G00010</name>
</gene>
<name>A0A0K9NZC5_ZOSMR</name>
<dbReference type="PANTHER" id="PTHR45700">
    <property type="entry name" value="UBIQUITIN-PROTEIN LIGASE E3C"/>
    <property type="match status" value="1"/>
</dbReference>
<keyword evidence="5" id="KW-1185">Reference proteome</keyword>